<dbReference type="EMBL" id="DXFP01000009">
    <property type="protein sequence ID" value="HIX01348.1"/>
    <property type="molecule type" value="Genomic_DNA"/>
</dbReference>
<protein>
    <submittedName>
        <fullName evidence="1">Uncharacterized protein</fullName>
    </submittedName>
</protein>
<dbReference type="AlphaFoldDB" id="A0A9D1UVT0"/>
<organism evidence="1 2">
    <name type="scientific">Candidatus Ligilactobacillus excrementigallinarum</name>
    <dbReference type="NCBI Taxonomy" id="2838641"/>
    <lineage>
        <taxon>Bacteria</taxon>
        <taxon>Bacillati</taxon>
        <taxon>Bacillota</taxon>
        <taxon>Bacilli</taxon>
        <taxon>Lactobacillales</taxon>
        <taxon>Lactobacillaceae</taxon>
        <taxon>Ligilactobacillus</taxon>
    </lineage>
</organism>
<sequence>MNTLELLFADIYEFNDQTHKLLNDYKRLKNLDSYLNDRFKQLTANRIYKLKFPFNLHKSKMIIDDLSDPKEITKYNNEVHEFNSLADNVKRLNQHLNSLQIEIGMLADSLTFDDYLECCKDYPEMSSKEEYNNIQDKLKGFKEYLYKQIK</sequence>
<evidence type="ECO:0000313" key="2">
    <source>
        <dbReference type="Proteomes" id="UP000823963"/>
    </source>
</evidence>
<reference evidence="1" key="1">
    <citation type="journal article" date="2021" name="PeerJ">
        <title>Extensive microbial diversity within the chicken gut microbiome revealed by metagenomics and culture.</title>
        <authorList>
            <person name="Gilroy R."/>
            <person name="Ravi A."/>
            <person name="Getino M."/>
            <person name="Pursley I."/>
            <person name="Horton D.L."/>
            <person name="Alikhan N.F."/>
            <person name="Baker D."/>
            <person name="Gharbi K."/>
            <person name="Hall N."/>
            <person name="Watson M."/>
            <person name="Adriaenssens E.M."/>
            <person name="Foster-Nyarko E."/>
            <person name="Jarju S."/>
            <person name="Secka A."/>
            <person name="Antonio M."/>
            <person name="Oren A."/>
            <person name="Chaudhuri R.R."/>
            <person name="La Ragione R."/>
            <person name="Hildebrand F."/>
            <person name="Pallen M.J."/>
        </authorList>
    </citation>
    <scope>NUCLEOTIDE SEQUENCE</scope>
    <source>
        <strain evidence="1">6627</strain>
    </source>
</reference>
<accession>A0A9D1UVT0</accession>
<name>A0A9D1UVT0_9LACO</name>
<dbReference type="Proteomes" id="UP000823963">
    <property type="component" value="Unassembled WGS sequence"/>
</dbReference>
<gene>
    <name evidence="1" type="ORF">H9861_01150</name>
</gene>
<reference evidence="1" key="2">
    <citation type="submission" date="2021-04" db="EMBL/GenBank/DDBJ databases">
        <authorList>
            <person name="Gilroy R."/>
        </authorList>
    </citation>
    <scope>NUCLEOTIDE SEQUENCE</scope>
    <source>
        <strain evidence="1">6627</strain>
    </source>
</reference>
<evidence type="ECO:0000313" key="1">
    <source>
        <dbReference type="EMBL" id="HIX01348.1"/>
    </source>
</evidence>
<comment type="caution">
    <text evidence="1">The sequence shown here is derived from an EMBL/GenBank/DDBJ whole genome shotgun (WGS) entry which is preliminary data.</text>
</comment>
<proteinExistence type="predicted"/>